<dbReference type="Proteomes" id="UP000727456">
    <property type="component" value="Unassembled WGS sequence"/>
</dbReference>
<feature type="transmembrane region" description="Helical" evidence="7">
    <location>
        <begin position="16"/>
        <end position="38"/>
    </location>
</feature>
<keyword evidence="9" id="KW-1185">Reference proteome</keyword>
<keyword evidence="2" id="KW-0328">Glycosyltransferase</keyword>
<feature type="transmembrane region" description="Helical" evidence="7">
    <location>
        <begin position="348"/>
        <end position="370"/>
    </location>
</feature>
<evidence type="ECO:0000313" key="8">
    <source>
        <dbReference type="EMBL" id="NIJ09484.1"/>
    </source>
</evidence>
<dbReference type="InterPro" id="IPR050321">
    <property type="entry name" value="Glycosyltr_2/OpgH_subfam"/>
</dbReference>
<gene>
    <name evidence="8" type="ORF">FHS31_003116</name>
</gene>
<dbReference type="PANTHER" id="PTHR43867:SF2">
    <property type="entry name" value="CELLULOSE SYNTHASE CATALYTIC SUBUNIT A [UDP-FORMING]"/>
    <property type="match status" value="1"/>
</dbReference>
<dbReference type="Pfam" id="PF13641">
    <property type="entry name" value="Glyco_tranf_2_3"/>
    <property type="match status" value="1"/>
</dbReference>
<reference evidence="8 9" key="1">
    <citation type="submission" date="2020-03" db="EMBL/GenBank/DDBJ databases">
        <title>Genomic Encyclopedia of Type Strains, Phase III (KMG-III): the genomes of soil and plant-associated and newly described type strains.</title>
        <authorList>
            <person name="Whitman W."/>
        </authorList>
    </citation>
    <scope>NUCLEOTIDE SEQUENCE [LARGE SCALE GENOMIC DNA]</scope>
    <source>
        <strain evidence="8 9">CECT 8804</strain>
    </source>
</reference>
<evidence type="ECO:0000256" key="4">
    <source>
        <dbReference type="ARBA" id="ARBA00022692"/>
    </source>
</evidence>
<protein>
    <submittedName>
        <fullName evidence="8">Adsorption protein B</fullName>
    </submittedName>
</protein>
<accession>A0ABX0TZ45</accession>
<dbReference type="EMBL" id="JAAOZC010000011">
    <property type="protein sequence ID" value="NIJ09484.1"/>
    <property type="molecule type" value="Genomic_DNA"/>
</dbReference>
<comment type="caution">
    <text evidence="8">The sequence shown here is derived from an EMBL/GenBank/DDBJ whole genome shotgun (WGS) entry which is preliminary data.</text>
</comment>
<proteinExistence type="predicted"/>
<dbReference type="NCBIfam" id="NF011307">
    <property type="entry name" value="PRK14716.1-5"/>
    <property type="match status" value="1"/>
</dbReference>
<dbReference type="RefSeq" id="WP_243843498.1">
    <property type="nucleotide sequence ID" value="NZ_JAAOZC010000011.1"/>
</dbReference>
<evidence type="ECO:0000256" key="6">
    <source>
        <dbReference type="ARBA" id="ARBA00023136"/>
    </source>
</evidence>
<organism evidence="8 9">
    <name type="scientific">Sphingomonas vulcanisoli</name>
    <dbReference type="NCBI Taxonomy" id="1658060"/>
    <lineage>
        <taxon>Bacteria</taxon>
        <taxon>Pseudomonadati</taxon>
        <taxon>Pseudomonadota</taxon>
        <taxon>Alphaproteobacteria</taxon>
        <taxon>Sphingomonadales</taxon>
        <taxon>Sphingomonadaceae</taxon>
        <taxon>Sphingomonas</taxon>
    </lineage>
</organism>
<keyword evidence="5 7" id="KW-1133">Transmembrane helix</keyword>
<dbReference type="Gene3D" id="3.90.550.10">
    <property type="entry name" value="Spore Coat Polysaccharide Biosynthesis Protein SpsA, Chain A"/>
    <property type="match status" value="1"/>
</dbReference>
<evidence type="ECO:0000256" key="7">
    <source>
        <dbReference type="SAM" id="Phobius"/>
    </source>
</evidence>
<keyword evidence="4 7" id="KW-0812">Transmembrane</keyword>
<dbReference type="PANTHER" id="PTHR43867">
    <property type="entry name" value="CELLULOSE SYNTHASE CATALYTIC SUBUNIT A [UDP-FORMING]"/>
    <property type="match status" value="1"/>
</dbReference>
<dbReference type="SUPFAM" id="SSF53448">
    <property type="entry name" value="Nucleotide-diphospho-sugar transferases"/>
    <property type="match status" value="1"/>
</dbReference>
<keyword evidence="3" id="KW-0808">Transferase</keyword>
<name>A0ABX0TZ45_9SPHN</name>
<dbReference type="InterPro" id="IPR029044">
    <property type="entry name" value="Nucleotide-diphossugar_trans"/>
</dbReference>
<evidence type="ECO:0000256" key="2">
    <source>
        <dbReference type="ARBA" id="ARBA00022676"/>
    </source>
</evidence>
<evidence type="ECO:0000256" key="3">
    <source>
        <dbReference type="ARBA" id="ARBA00022679"/>
    </source>
</evidence>
<keyword evidence="6 7" id="KW-0472">Membrane</keyword>
<sequence length="457" mass="50327">MGADFAWLLGAATREIVLFAAVGMLLGAIDDLAIDLIWLGRGGWRRLFVFSRHARAAMATLPPPDAPGAIAVFIPAWRESAVIGAMLRAALARFDHGDYRLYVGTYPNDPATAQAVTAIGDPRIRLVRGLRPGPTSKGECLNRLWRAMLADEQASGRAFKAIVLHDAEDVVHPMELRLYDRMIERFDLIQIPVLPLPALDRRLAARTIAATYADEFSEGHGRQLIVREALGAAMPSAGVGCAIRREMLARVAAATDDRPFPEDSLTEDYELGLRIAEHGGRGVFVSIPARAGIDPVAVRAHFPETFHTACRQKARWVTGIALAGWDRLRWRGGLAERWMRFRDRRAPLAALILACGYFGAVLDFGCWALGVDPHHAALLRPLLHANLVLLGWRLAQRVIIVERFYGPWAACLSVPRIVVANLIAIVSVWRAIAGYQPGRAAAWDKTEHFFPESLPCD</sequence>
<evidence type="ECO:0000256" key="1">
    <source>
        <dbReference type="ARBA" id="ARBA00004141"/>
    </source>
</evidence>
<feature type="transmembrane region" description="Helical" evidence="7">
    <location>
        <begin position="407"/>
        <end position="429"/>
    </location>
</feature>
<comment type="subcellular location">
    <subcellularLocation>
        <location evidence="1">Membrane</location>
        <topology evidence="1">Multi-pass membrane protein</topology>
    </subcellularLocation>
</comment>
<evidence type="ECO:0000313" key="9">
    <source>
        <dbReference type="Proteomes" id="UP000727456"/>
    </source>
</evidence>
<evidence type="ECO:0000256" key="5">
    <source>
        <dbReference type="ARBA" id="ARBA00022989"/>
    </source>
</evidence>